<dbReference type="PANTHER" id="PTHR13803:SF36">
    <property type="entry name" value="TYPE A VON WILLEBRAND FACTOR DOMAIN-CONTAINING PROTEIN"/>
    <property type="match status" value="1"/>
</dbReference>
<dbReference type="InterPro" id="IPR036465">
    <property type="entry name" value="vWFA_dom_sf"/>
</dbReference>
<gene>
    <name evidence="4" type="ORF">ECRASSUSDP1_LOCUS22885</name>
</gene>
<keyword evidence="5" id="KW-1185">Reference proteome</keyword>
<reference evidence="4" key="1">
    <citation type="submission" date="2023-07" db="EMBL/GenBank/DDBJ databases">
        <authorList>
            <consortium name="AG Swart"/>
            <person name="Singh M."/>
            <person name="Singh A."/>
            <person name="Seah K."/>
            <person name="Emmerich C."/>
        </authorList>
    </citation>
    <scope>NUCLEOTIDE SEQUENCE</scope>
    <source>
        <strain evidence="4">DP1</strain>
    </source>
</reference>
<feature type="compositionally biased region" description="Basic and acidic residues" evidence="2">
    <location>
        <begin position="57"/>
        <end position="66"/>
    </location>
</feature>
<protein>
    <recommendedName>
        <fullName evidence="3">Sec23/Sec24 trunk domain-containing protein</fullName>
    </recommendedName>
</protein>
<evidence type="ECO:0000256" key="1">
    <source>
        <dbReference type="SAM" id="Coils"/>
    </source>
</evidence>
<dbReference type="InterPro" id="IPR050550">
    <property type="entry name" value="SEC23_SEC24_subfamily"/>
</dbReference>
<dbReference type="GO" id="GO:0090110">
    <property type="term" value="P:COPII-coated vesicle cargo loading"/>
    <property type="evidence" value="ECO:0007669"/>
    <property type="project" value="TreeGrafter"/>
</dbReference>
<comment type="caution">
    <text evidence="4">The sequence shown here is derived from an EMBL/GenBank/DDBJ whole genome shotgun (WGS) entry which is preliminary data.</text>
</comment>
<feature type="coiled-coil region" evidence="1">
    <location>
        <begin position="362"/>
        <end position="389"/>
    </location>
</feature>
<dbReference type="Proteomes" id="UP001295684">
    <property type="component" value="Unassembled WGS sequence"/>
</dbReference>
<feature type="compositionally biased region" description="Polar residues" evidence="2">
    <location>
        <begin position="76"/>
        <end position="87"/>
    </location>
</feature>
<dbReference type="EMBL" id="CAMPGE010023493">
    <property type="protein sequence ID" value="CAI2381430.1"/>
    <property type="molecule type" value="Genomic_DNA"/>
</dbReference>
<proteinExistence type="predicted"/>
<dbReference type="Pfam" id="PF04811">
    <property type="entry name" value="Sec23_trunk"/>
    <property type="match status" value="1"/>
</dbReference>
<dbReference type="GO" id="GO:0000149">
    <property type="term" value="F:SNARE binding"/>
    <property type="evidence" value="ECO:0007669"/>
    <property type="project" value="TreeGrafter"/>
</dbReference>
<evidence type="ECO:0000259" key="3">
    <source>
        <dbReference type="Pfam" id="PF04811"/>
    </source>
</evidence>
<dbReference type="Gene3D" id="3.40.50.410">
    <property type="entry name" value="von Willebrand factor, type A domain"/>
    <property type="match status" value="1"/>
</dbReference>
<dbReference type="GO" id="GO:0070971">
    <property type="term" value="C:endoplasmic reticulum exit site"/>
    <property type="evidence" value="ECO:0007669"/>
    <property type="project" value="TreeGrafter"/>
</dbReference>
<dbReference type="GO" id="GO:0006886">
    <property type="term" value="P:intracellular protein transport"/>
    <property type="evidence" value="ECO:0007669"/>
    <property type="project" value="InterPro"/>
</dbReference>
<name>A0AAD1Y0G2_EUPCR</name>
<sequence>MEAASSFAYLKCYDNKEEEEEDNLSVLSDELNRSFESDDEDDDVDFMSLNQNSMQLQEDKSQEEGLKNIFPPAPSQVPQMMGQQNVRESAPRRMFRREASSSPVRDEQEQEKKVILIGEPGSEFPVIIEDPNKNLMVCPEPGLSNPHPNDPNIMICPGAEPPPMIHENLDGNLQICPPGNPPPPNDPDIMICPEEMPYPEVIENPDANMQICPPGNPPPSHPTDPNIMICPGAEPFPILSNNPDANLQILTPPLAQGSNLSNNQNTGSMPPPRMGENLGYMPSSRSEINPEGSSIPLQRRMRKKKEAKARHARQGRKFKHQIDTNVIRLKLKVLKDDAELAAGDPIFCGKCNAVFNSHSTLGEKEENKLEEIKEEVEDEEEKEEAMEDSKLWICEFCNHRNHIMVEPEEIPSKNAMNYIIETEELDEAKKKHTGTAAVIFCIDISGSMCVTKAVDGKFKIKGDKYDELQKLMKYSDGSDQFAFNDRNVTYVSRLQCVQAAIEAQLIDMKAEKSKKKVGLVSFNGEVNIIGDGTQDSQTISGDKLKNYQYLLENGQEIAKTHMSQGIEESSDQLNEKLFALEETGPTALGPAVASSIAMAGECGNGSQVFICTDGLANIGVGCLEEQKDSTNAEQDVATFYEQLADYAASKGVTVNIISIKGEECDLETLSPLYDKTNGNVEIIEPDELKNNFANMMKQEVIATRVVTKIKLHQALEFRNEDEIDLKDNKTLLTKDLGNVTEDSEITFEYKLKLKSELEKIKGFDIKNLKQIPFQTIIEYTKLDGMKCIRTLTQVQKVTDQIDEAKDNAKIDILAINAAQQASKLAKKGDFRSAQAYSMNQKNYIKSNIKTDSQKQVYQGWSHQMNEMYDDIHMQNNVEEMMEGDPGMMAKEEAPAKSKKGFFSKLGDKLSKNLRKGTQFNSKNFK</sequence>
<feature type="domain" description="Sec23/Sec24 trunk" evidence="3">
    <location>
        <begin position="493"/>
        <end position="684"/>
    </location>
</feature>
<evidence type="ECO:0000313" key="5">
    <source>
        <dbReference type="Proteomes" id="UP001295684"/>
    </source>
</evidence>
<dbReference type="GO" id="GO:0008270">
    <property type="term" value="F:zinc ion binding"/>
    <property type="evidence" value="ECO:0007669"/>
    <property type="project" value="TreeGrafter"/>
</dbReference>
<dbReference type="Gene3D" id="2.30.30.380">
    <property type="entry name" value="Zn-finger domain of Sec23/24"/>
    <property type="match status" value="1"/>
</dbReference>
<dbReference type="InterPro" id="IPR006896">
    <property type="entry name" value="Sec23/24_trunk_dom"/>
</dbReference>
<feature type="compositionally biased region" description="Basic and acidic residues" evidence="2">
    <location>
        <begin position="96"/>
        <end position="111"/>
    </location>
</feature>
<dbReference type="SUPFAM" id="SSF53300">
    <property type="entry name" value="vWA-like"/>
    <property type="match status" value="1"/>
</dbReference>
<evidence type="ECO:0000256" key="2">
    <source>
        <dbReference type="SAM" id="MobiDB-lite"/>
    </source>
</evidence>
<dbReference type="PANTHER" id="PTHR13803">
    <property type="entry name" value="SEC24-RELATED PROTEIN"/>
    <property type="match status" value="1"/>
</dbReference>
<dbReference type="AlphaFoldDB" id="A0AAD1Y0G2"/>
<dbReference type="GO" id="GO:0030127">
    <property type="term" value="C:COPII vesicle coat"/>
    <property type="evidence" value="ECO:0007669"/>
    <property type="project" value="InterPro"/>
</dbReference>
<feature type="region of interest" description="Disordered" evidence="2">
    <location>
        <begin position="54"/>
        <end position="111"/>
    </location>
</feature>
<accession>A0AAD1Y0G2</accession>
<evidence type="ECO:0000313" key="4">
    <source>
        <dbReference type="EMBL" id="CAI2381430.1"/>
    </source>
</evidence>
<keyword evidence="1" id="KW-0175">Coiled coil</keyword>
<organism evidence="4 5">
    <name type="scientific">Euplotes crassus</name>
    <dbReference type="NCBI Taxonomy" id="5936"/>
    <lineage>
        <taxon>Eukaryota</taxon>
        <taxon>Sar</taxon>
        <taxon>Alveolata</taxon>
        <taxon>Ciliophora</taxon>
        <taxon>Intramacronucleata</taxon>
        <taxon>Spirotrichea</taxon>
        <taxon>Hypotrichia</taxon>
        <taxon>Euplotida</taxon>
        <taxon>Euplotidae</taxon>
        <taxon>Moneuplotes</taxon>
    </lineage>
</organism>